<comment type="cofactor">
    <cofactor evidence="2">
        <name>Mg(2+)</name>
        <dbReference type="ChEBI" id="CHEBI:18420"/>
    </cofactor>
</comment>
<dbReference type="NCBIfam" id="TIGR00087">
    <property type="entry name" value="surE"/>
    <property type="match status" value="1"/>
</dbReference>
<dbReference type="HAMAP" id="MF_00060">
    <property type="entry name" value="SurE"/>
    <property type="match status" value="1"/>
</dbReference>
<organism evidence="11 12">
    <name type="scientific">Kiritimatiella glycovorans</name>
    <dbReference type="NCBI Taxonomy" id="1307763"/>
    <lineage>
        <taxon>Bacteria</taxon>
        <taxon>Pseudomonadati</taxon>
        <taxon>Kiritimatiellota</taxon>
        <taxon>Kiritimatiellia</taxon>
        <taxon>Kiritimatiellales</taxon>
        <taxon>Kiritimatiellaceae</taxon>
        <taxon>Kiritimatiella</taxon>
    </lineage>
</organism>
<name>A0A0G3EE51_9BACT</name>
<keyword evidence="7 9" id="KW-0547">Nucleotide-binding</keyword>
<dbReference type="OrthoDB" id="9780815at2"/>
<evidence type="ECO:0000259" key="10">
    <source>
        <dbReference type="Pfam" id="PF01975"/>
    </source>
</evidence>
<dbReference type="Pfam" id="PF01975">
    <property type="entry name" value="SurE"/>
    <property type="match status" value="1"/>
</dbReference>
<feature type="binding site" evidence="9">
    <location>
        <position position="8"/>
    </location>
    <ligand>
        <name>a divalent metal cation</name>
        <dbReference type="ChEBI" id="CHEBI:60240"/>
    </ligand>
</feature>
<dbReference type="Proteomes" id="UP000035268">
    <property type="component" value="Chromosome"/>
</dbReference>
<dbReference type="InterPro" id="IPR030048">
    <property type="entry name" value="SurE"/>
</dbReference>
<dbReference type="GO" id="GO:0008253">
    <property type="term" value="F:5'-nucleotidase activity"/>
    <property type="evidence" value="ECO:0007669"/>
    <property type="project" value="UniProtKB-UniRule"/>
</dbReference>
<dbReference type="InterPro" id="IPR002828">
    <property type="entry name" value="SurE-like_Pase/nucleotidase"/>
</dbReference>
<keyword evidence="5 9" id="KW-0963">Cytoplasm</keyword>
<comment type="cofactor">
    <cofactor evidence="9">
        <name>a divalent metal cation</name>
        <dbReference type="ChEBI" id="CHEBI:60240"/>
    </cofactor>
    <text evidence="9">Binds 1 divalent metal cation per subunit.</text>
</comment>
<evidence type="ECO:0000256" key="6">
    <source>
        <dbReference type="ARBA" id="ARBA00022723"/>
    </source>
</evidence>
<accession>A0A0G3EE51</accession>
<feature type="domain" description="Survival protein SurE-like phosphatase/nucleotidase" evidence="10">
    <location>
        <begin position="3"/>
        <end position="186"/>
    </location>
</feature>
<evidence type="ECO:0000256" key="5">
    <source>
        <dbReference type="ARBA" id="ARBA00022490"/>
    </source>
</evidence>
<comment type="similarity">
    <text evidence="4 9">Belongs to the SurE nucleotidase family.</text>
</comment>
<dbReference type="GO" id="GO:0000166">
    <property type="term" value="F:nucleotide binding"/>
    <property type="evidence" value="ECO:0007669"/>
    <property type="project" value="UniProtKB-KW"/>
</dbReference>
<dbReference type="GO" id="GO:0008254">
    <property type="term" value="F:3'-nucleotidase activity"/>
    <property type="evidence" value="ECO:0007669"/>
    <property type="project" value="TreeGrafter"/>
</dbReference>
<dbReference type="Gene3D" id="3.40.1210.10">
    <property type="entry name" value="Survival protein SurE-like phosphatase/nucleotidase"/>
    <property type="match status" value="1"/>
</dbReference>
<dbReference type="EMBL" id="CP010904">
    <property type="protein sequence ID" value="AKJ64736.1"/>
    <property type="molecule type" value="Genomic_DNA"/>
</dbReference>
<evidence type="ECO:0000313" key="12">
    <source>
        <dbReference type="Proteomes" id="UP000035268"/>
    </source>
</evidence>
<keyword evidence="12" id="KW-1185">Reference proteome</keyword>
<evidence type="ECO:0000256" key="8">
    <source>
        <dbReference type="ARBA" id="ARBA00022801"/>
    </source>
</evidence>
<keyword evidence="8 9" id="KW-0378">Hydrolase</keyword>
<evidence type="ECO:0000256" key="1">
    <source>
        <dbReference type="ARBA" id="ARBA00000815"/>
    </source>
</evidence>
<dbReference type="GO" id="GO:0046872">
    <property type="term" value="F:metal ion binding"/>
    <property type="evidence" value="ECO:0007669"/>
    <property type="project" value="UniProtKB-UniRule"/>
</dbReference>
<comment type="catalytic activity">
    <reaction evidence="1 9">
        <text>a ribonucleoside 5'-phosphate + H2O = a ribonucleoside + phosphate</text>
        <dbReference type="Rhea" id="RHEA:12484"/>
        <dbReference type="ChEBI" id="CHEBI:15377"/>
        <dbReference type="ChEBI" id="CHEBI:18254"/>
        <dbReference type="ChEBI" id="CHEBI:43474"/>
        <dbReference type="ChEBI" id="CHEBI:58043"/>
        <dbReference type="EC" id="3.1.3.5"/>
    </reaction>
</comment>
<dbReference type="PANTHER" id="PTHR30457:SF12">
    <property type="entry name" value="5'_3'-NUCLEOTIDASE SURE"/>
    <property type="match status" value="1"/>
</dbReference>
<sequence length="253" mass="27746">MNILLCNDDGIHAPGLRLLRDTAREYGEVSVVAPEYERSAAGHSITLADPLRTKEIYHGDDFFGWAVSGTPADCVKLAVCALLDEPPDIVLSGVNLGSNTGISVLYSGTVSAATEGVILGIPGIAFSLCTYETPHWETAAGVVRRVLDRFLHNGLRPGSLLNVNIPNLPHGELRGMKPAGMGKSRFVEKFHKRTDPQGNTYYWLDGELEILDRTDDIDIRVVGEGYVALTPIHFDLTDRDWLDHLRDASEHTE</sequence>
<feature type="binding site" evidence="9">
    <location>
        <position position="39"/>
    </location>
    <ligand>
        <name>a divalent metal cation</name>
        <dbReference type="ChEBI" id="CHEBI:60240"/>
    </ligand>
</feature>
<comment type="function">
    <text evidence="9">Nucleotidase that shows phosphatase activity on nucleoside 5'-monophosphates.</text>
</comment>
<reference evidence="11 12" key="2">
    <citation type="journal article" date="2016" name="ISME J.">
        <title>Characterization of the first cultured representative of Verrucomicrobia subdivision 5 indicates the proposal of a novel phylum.</title>
        <authorList>
            <person name="Spring S."/>
            <person name="Bunk B."/>
            <person name="Sproer C."/>
            <person name="Schumann P."/>
            <person name="Rohde M."/>
            <person name="Tindall B.J."/>
            <person name="Klenk H.P."/>
        </authorList>
    </citation>
    <scope>NUCLEOTIDE SEQUENCE [LARGE SCALE GENOMIC DNA]</scope>
    <source>
        <strain evidence="11 12">L21-Fru-AB</strain>
    </source>
</reference>
<dbReference type="GO" id="GO:0004309">
    <property type="term" value="F:exopolyphosphatase activity"/>
    <property type="evidence" value="ECO:0007669"/>
    <property type="project" value="TreeGrafter"/>
</dbReference>
<dbReference type="InterPro" id="IPR036523">
    <property type="entry name" value="SurE-like_sf"/>
</dbReference>
<dbReference type="PANTHER" id="PTHR30457">
    <property type="entry name" value="5'-NUCLEOTIDASE SURE"/>
    <property type="match status" value="1"/>
</dbReference>
<dbReference type="AlphaFoldDB" id="A0A0G3EE51"/>
<evidence type="ECO:0000256" key="9">
    <source>
        <dbReference type="HAMAP-Rule" id="MF_00060"/>
    </source>
</evidence>
<dbReference type="RefSeq" id="WP_052882035.1">
    <property type="nucleotide sequence ID" value="NZ_CP010904.1"/>
</dbReference>
<gene>
    <name evidence="9 11" type="primary">surE</name>
    <name evidence="11" type="ORF">L21SP4_01491</name>
</gene>
<dbReference type="SUPFAM" id="SSF64167">
    <property type="entry name" value="SurE-like"/>
    <property type="match status" value="1"/>
</dbReference>
<dbReference type="KEGG" id="vbl:L21SP4_01491"/>
<comment type="subcellular location">
    <subcellularLocation>
        <location evidence="3 9">Cytoplasm</location>
    </subcellularLocation>
</comment>
<keyword evidence="6 9" id="KW-0479">Metal-binding</keyword>
<dbReference type="PATRIC" id="fig|1609981.3.peg.1548"/>
<dbReference type="FunFam" id="3.40.1210.10:FF:000001">
    <property type="entry name" value="5'/3'-nucleotidase SurE"/>
    <property type="match status" value="1"/>
</dbReference>
<evidence type="ECO:0000256" key="2">
    <source>
        <dbReference type="ARBA" id="ARBA00001946"/>
    </source>
</evidence>
<feature type="binding site" evidence="9">
    <location>
        <position position="9"/>
    </location>
    <ligand>
        <name>a divalent metal cation</name>
        <dbReference type="ChEBI" id="CHEBI:60240"/>
    </ligand>
</feature>
<evidence type="ECO:0000256" key="4">
    <source>
        <dbReference type="ARBA" id="ARBA00011062"/>
    </source>
</evidence>
<dbReference type="GO" id="GO:0005737">
    <property type="term" value="C:cytoplasm"/>
    <property type="evidence" value="ECO:0007669"/>
    <property type="project" value="UniProtKB-SubCell"/>
</dbReference>
<dbReference type="NCBIfam" id="NF001490">
    <property type="entry name" value="PRK00346.1-4"/>
    <property type="match status" value="1"/>
</dbReference>
<reference evidence="12" key="1">
    <citation type="submission" date="2015-02" db="EMBL/GenBank/DDBJ databases">
        <title>Description and complete genome sequence of the first cultured representative of the subdivision 5 of the Verrucomicrobia phylum.</title>
        <authorList>
            <person name="Spring S."/>
            <person name="Bunk B."/>
            <person name="Sproer C."/>
            <person name="Klenk H.-P."/>
        </authorList>
    </citation>
    <scope>NUCLEOTIDE SEQUENCE [LARGE SCALE GENOMIC DNA]</scope>
    <source>
        <strain evidence="12">L21-Fru-AB</strain>
    </source>
</reference>
<proteinExistence type="inferred from homology"/>
<dbReference type="EC" id="3.1.3.5" evidence="9"/>
<protein>
    <recommendedName>
        <fullName evidence="9">5'-nucleotidase SurE</fullName>
        <ecNumber evidence="9">3.1.3.5</ecNumber>
    </recommendedName>
    <alternativeName>
        <fullName evidence="9">Nucleoside 5'-monophosphate phosphohydrolase</fullName>
    </alternativeName>
</protein>
<evidence type="ECO:0000313" key="11">
    <source>
        <dbReference type="EMBL" id="AKJ64736.1"/>
    </source>
</evidence>
<feature type="binding site" evidence="9">
    <location>
        <position position="95"/>
    </location>
    <ligand>
        <name>a divalent metal cation</name>
        <dbReference type="ChEBI" id="CHEBI:60240"/>
    </ligand>
</feature>
<evidence type="ECO:0000256" key="7">
    <source>
        <dbReference type="ARBA" id="ARBA00022741"/>
    </source>
</evidence>
<evidence type="ECO:0000256" key="3">
    <source>
        <dbReference type="ARBA" id="ARBA00004496"/>
    </source>
</evidence>
<dbReference type="STRING" id="1307763.L21SP4_01491"/>
<dbReference type="NCBIfam" id="NF001492">
    <property type="entry name" value="PRK00346.2-2"/>
    <property type="match status" value="1"/>
</dbReference>